<evidence type="ECO:0000256" key="2">
    <source>
        <dbReference type="ARBA" id="ARBA00012438"/>
    </source>
</evidence>
<keyword evidence="3" id="KW-0597">Phosphoprotein</keyword>
<keyword evidence="7" id="KW-0067">ATP-binding</keyword>
<comment type="caution">
    <text evidence="9">The sequence shown here is derived from an EMBL/GenBank/DDBJ whole genome shotgun (WGS) entry which is preliminary data.</text>
</comment>
<dbReference type="PANTHER" id="PTHR41523:SF8">
    <property type="entry name" value="ETHYLENE RESPONSE SENSOR PROTEIN"/>
    <property type="match status" value="1"/>
</dbReference>
<dbReference type="SUPFAM" id="SSF55785">
    <property type="entry name" value="PYP-like sensor domain (PAS domain)"/>
    <property type="match status" value="1"/>
</dbReference>
<evidence type="ECO:0000256" key="7">
    <source>
        <dbReference type="ARBA" id="ARBA00022840"/>
    </source>
</evidence>
<keyword evidence="10" id="KW-1185">Reference proteome</keyword>
<protein>
    <recommendedName>
        <fullName evidence="2">histidine kinase</fullName>
        <ecNumber evidence="2">2.7.13.3</ecNumber>
    </recommendedName>
</protein>
<dbReference type="GO" id="GO:0005524">
    <property type="term" value="F:ATP binding"/>
    <property type="evidence" value="ECO:0007669"/>
    <property type="project" value="UniProtKB-KW"/>
</dbReference>
<dbReference type="RefSeq" id="WP_184269727.1">
    <property type="nucleotide sequence ID" value="NZ_JACHKY010000003.1"/>
</dbReference>
<dbReference type="SMART" id="SM00911">
    <property type="entry name" value="HWE_HK"/>
    <property type="match status" value="1"/>
</dbReference>
<keyword evidence="6 9" id="KW-0418">Kinase</keyword>
<keyword evidence="4" id="KW-0808">Transferase</keyword>
<dbReference type="InterPro" id="IPR035965">
    <property type="entry name" value="PAS-like_dom_sf"/>
</dbReference>
<organism evidence="9 10">
    <name type="scientific">Brevundimonas bullata</name>
    <dbReference type="NCBI Taxonomy" id="13160"/>
    <lineage>
        <taxon>Bacteria</taxon>
        <taxon>Pseudomonadati</taxon>
        <taxon>Pseudomonadota</taxon>
        <taxon>Alphaproteobacteria</taxon>
        <taxon>Caulobacterales</taxon>
        <taxon>Caulobacteraceae</taxon>
        <taxon>Brevundimonas</taxon>
    </lineage>
</organism>
<evidence type="ECO:0000256" key="6">
    <source>
        <dbReference type="ARBA" id="ARBA00022777"/>
    </source>
</evidence>
<dbReference type="EMBL" id="JACHKY010000003">
    <property type="protein sequence ID" value="MBB4798339.1"/>
    <property type="molecule type" value="Genomic_DNA"/>
</dbReference>
<dbReference type="InterPro" id="IPR013655">
    <property type="entry name" value="PAS_fold_3"/>
</dbReference>
<dbReference type="InterPro" id="IPR036890">
    <property type="entry name" value="HATPase_C_sf"/>
</dbReference>
<dbReference type="EC" id="2.7.13.3" evidence="2"/>
<evidence type="ECO:0000256" key="5">
    <source>
        <dbReference type="ARBA" id="ARBA00022741"/>
    </source>
</evidence>
<dbReference type="AlphaFoldDB" id="A0A7W7IPU1"/>
<evidence type="ECO:0000313" key="9">
    <source>
        <dbReference type="EMBL" id="MBB4798339.1"/>
    </source>
</evidence>
<feature type="domain" description="Signal transduction histidine kinase HWE region" evidence="8">
    <location>
        <begin position="138"/>
        <end position="225"/>
    </location>
</feature>
<evidence type="ECO:0000256" key="4">
    <source>
        <dbReference type="ARBA" id="ARBA00022679"/>
    </source>
</evidence>
<dbReference type="Proteomes" id="UP000539957">
    <property type="component" value="Unassembled WGS sequence"/>
</dbReference>
<dbReference type="Gene3D" id="3.30.565.10">
    <property type="entry name" value="Histidine kinase-like ATPase, C-terminal domain"/>
    <property type="match status" value="1"/>
</dbReference>
<dbReference type="GO" id="GO:0004673">
    <property type="term" value="F:protein histidine kinase activity"/>
    <property type="evidence" value="ECO:0007669"/>
    <property type="project" value="UniProtKB-EC"/>
</dbReference>
<dbReference type="Pfam" id="PF08447">
    <property type="entry name" value="PAS_3"/>
    <property type="match status" value="1"/>
</dbReference>
<dbReference type="PANTHER" id="PTHR41523">
    <property type="entry name" value="TWO-COMPONENT SYSTEM SENSOR PROTEIN"/>
    <property type="match status" value="1"/>
</dbReference>
<gene>
    <name evidence="9" type="ORF">HNP32_002083</name>
</gene>
<accession>A0A7W7IPU1</accession>
<dbReference type="Pfam" id="PF07536">
    <property type="entry name" value="HWE_HK"/>
    <property type="match status" value="1"/>
</dbReference>
<name>A0A7W7IPU1_9CAUL</name>
<comment type="catalytic activity">
    <reaction evidence="1">
        <text>ATP + protein L-histidine = ADP + protein N-phospho-L-histidine.</text>
        <dbReference type="EC" id="2.7.13.3"/>
    </reaction>
</comment>
<evidence type="ECO:0000313" key="10">
    <source>
        <dbReference type="Proteomes" id="UP000539957"/>
    </source>
</evidence>
<evidence type="ECO:0000256" key="3">
    <source>
        <dbReference type="ARBA" id="ARBA00022553"/>
    </source>
</evidence>
<reference evidence="9 10" key="1">
    <citation type="submission" date="2020-08" db="EMBL/GenBank/DDBJ databases">
        <title>Functional genomics of gut bacteria from endangered species of beetles.</title>
        <authorList>
            <person name="Carlos-Shanley C."/>
        </authorList>
    </citation>
    <scope>NUCLEOTIDE SEQUENCE [LARGE SCALE GENOMIC DNA]</scope>
    <source>
        <strain evidence="9 10">S00123</strain>
    </source>
</reference>
<evidence type="ECO:0000256" key="1">
    <source>
        <dbReference type="ARBA" id="ARBA00000085"/>
    </source>
</evidence>
<proteinExistence type="predicted"/>
<evidence type="ECO:0000259" key="8">
    <source>
        <dbReference type="SMART" id="SM00911"/>
    </source>
</evidence>
<dbReference type="InterPro" id="IPR011102">
    <property type="entry name" value="Sig_transdc_His_kinase_HWE"/>
</dbReference>
<keyword evidence="5" id="KW-0547">Nucleotide-binding</keyword>
<dbReference type="Gene3D" id="3.30.450.20">
    <property type="entry name" value="PAS domain"/>
    <property type="match status" value="1"/>
</dbReference>
<sequence>MNQPTAPVWAPQHLRLGIRAAGVALWSWNVESDRLTMDAVGYALWNVPKDLEVAFEDLSRHIHPADRDRVRAAFNATRGILGPYEIDFRILVEDEVRWISARGRGDDEGIIGNVMYGVFLDVTGRKQAEEAHELLAGEMSHRVKNLIAIAGALTSMSSRAPGTKEEMASELTSRLAALGRAHDLVRPVPGQTENAALLADLMSILLNPYDDLGAFSGRIRVAAPRIGIGEGAATDLALVIHELATNSLKYGALSCASGLLDLTCTVVEDEVIMVWTEHGGPAVTPPNDALGFGSRLLDLIVTRKLRGSIDYQWNPEGLIATVRLRTERLLA</sequence>